<feature type="compositionally biased region" description="Low complexity" evidence="1">
    <location>
        <begin position="216"/>
        <end position="232"/>
    </location>
</feature>
<comment type="caution">
    <text evidence="3">The sequence shown here is derived from an EMBL/GenBank/DDBJ whole genome shotgun (WGS) entry which is preliminary data.</text>
</comment>
<evidence type="ECO:0000256" key="1">
    <source>
        <dbReference type="SAM" id="MobiDB-lite"/>
    </source>
</evidence>
<feature type="domain" description="DUF7924" evidence="2">
    <location>
        <begin position="33"/>
        <end position="197"/>
    </location>
</feature>
<evidence type="ECO:0000259" key="2">
    <source>
        <dbReference type="Pfam" id="PF25545"/>
    </source>
</evidence>
<dbReference type="EMBL" id="CAJPDQ010000008">
    <property type="protein sequence ID" value="CAF9913281.1"/>
    <property type="molecule type" value="Genomic_DNA"/>
</dbReference>
<feature type="region of interest" description="Disordered" evidence="1">
    <location>
        <begin position="205"/>
        <end position="232"/>
    </location>
</feature>
<dbReference type="InterPro" id="IPR057684">
    <property type="entry name" value="DUF7924"/>
</dbReference>
<dbReference type="PANTHER" id="PTHR42470:SF1">
    <property type="entry name" value="VAST DOMAIN-CONTAINING PROTEIN"/>
    <property type="match status" value="1"/>
</dbReference>
<dbReference type="Pfam" id="PF25545">
    <property type="entry name" value="DUF7924"/>
    <property type="match status" value="1"/>
</dbReference>
<dbReference type="AlphaFoldDB" id="A0A8H3F2Q3"/>
<gene>
    <name evidence="3" type="ORF">GOMPHAMPRED_007844</name>
</gene>
<name>A0A8H3F2Q3_9LECA</name>
<organism evidence="3 4">
    <name type="scientific">Gomphillus americanus</name>
    <dbReference type="NCBI Taxonomy" id="1940652"/>
    <lineage>
        <taxon>Eukaryota</taxon>
        <taxon>Fungi</taxon>
        <taxon>Dikarya</taxon>
        <taxon>Ascomycota</taxon>
        <taxon>Pezizomycotina</taxon>
        <taxon>Lecanoromycetes</taxon>
        <taxon>OSLEUM clade</taxon>
        <taxon>Ostropomycetidae</taxon>
        <taxon>Ostropales</taxon>
        <taxon>Graphidaceae</taxon>
        <taxon>Gomphilloideae</taxon>
        <taxon>Gomphillus</taxon>
    </lineage>
</organism>
<evidence type="ECO:0000313" key="4">
    <source>
        <dbReference type="Proteomes" id="UP000664169"/>
    </source>
</evidence>
<proteinExistence type="predicted"/>
<reference evidence="3" key="1">
    <citation type="submission" date="2021-03" db="EMBL/GenBank/DDBJ databases">
        <authorList>
            <person name="Tagirdzhanova G."/>
        </authorList>
    </citation>
    <scope>NUCLEOTIDE SEQUENCE</scope>
</reference>
<evidence type="ECO:0000313" key="3">
    <source>
        <dbReference type="EMBL" id="CAF9913281.1"/>
    </source>
</evidence>
<dbReference type="PANTHER" id="PTHR42470">
    <property type="entry name" value="VAST DOMAIN-CONTAINING PROTEIN"/>
    <property type="match status" value="1"/>
</dbReference>
<sequence>MFPLIKRGISYGGNAQFSSQPLPNVPDAFCELAIPQPDRFYGYTTGPFGGFSKKENMVLSHPSMIRYAMPTVDGAFPFLIFELKSPAKGGTLWHADNQAAGSGAHCVSSMRYLMQQANGEDAAVPSTKALAFTVCVDGRYVEFNIHWYSEGTEEYMMSCIDSFRTVQEKDIQECRNWIKNIIEYCLGQCRTEIVNALETLHPFPPTWSNKKPRTRGGSSTPATSFTTTSGNK</sequence>
<dbReference type="OrthoDB" id="5426775at2759"/>
<accession>A0A8H3F2Q3</accession>
<protein>
    <recommendedName>
        <fullName evidence="2">DUF7924 domain-containing protein</fullName>
    </recommendedName>
</protein>
<keyword evidence="4" id="KW-1185">Reference proteome</keyword>
<dbReference type="Proteomes" id="UP000664169">
    <property type="component" value="Unassembled WGS sequence"/>
</dbReference>